<dbReference type="PANTHER" id="PTHR46566">
    <property type="entry name" value="1-PHOSPHOFRUCTOKINASE-RELATED"/>
    <property type="match status" value="1"/>
</dbReference>
<dbReference type="GO" id="GO:0044281">
    <property type="term" value="P:small molecule metabolic process"/>
    <property type="evidence" value="ECO:0007669"/>
    <property type="project" value="UniProtKB-ARBA"/>
</dbReference>
<dbReference type="InterPro" id="IPR011611">
    <property type="entry name" value="PfkB_dom"/>
</dbReference>
<evidence type="ECO:0000256" key="4">
    <source>
        <dbReference type="ARBA" id="ARBA00022777"/>
    </source>
</evidence>
<sequence length="322" mass="32835">MSAAIVTVTLNPAIDQTVTLDALTPGHVHRARAVRSDAGGKGVNVASCLADWGLKVSATGILGSDNATPFEALFARKGIDDRFAWIPGETRTNLKLLDAGTNDTTDINLPGLAATSGALDTIRAVLRQVATERSLVVLAGSLPGGLGGETYAALTQLLTTRGVRVVLDVSGPALTAALAADHLPEVIKPNRQELADWAGRPLDTLPEVVATARGLVARGIPLVVVSLGGDGALFVTRDEALLAHPPTTEVSSTVGAGDALVAGLVAGLHAGLPLAETARLALAFAAGKLTLPGANLPSRGTILAIVETVRVETIDVPPRTSP</sequence>
<dbReference type="Pfam" id="PF00294">
    <property type="entry name" value="PfkB"/>
    <property type="match status" value="1"/>
</dbReference>
<dbReference type="CDD" id="cd01164">
    <property type="entry name" value="FruK_PfkB_like"/>
    <property type="match status" value="1"/>
</dbReference>
<dbReference type="Gene3D" id="3.40.1190.20">
    <property type="match status" value="1"/>
</dbReference>
<dbReference type="AlphaFoldDB" id="A0A679IRU8"/>
<evidence type="ECO:0000256" key="8">
    <source>
        <dbReference type="RuleBase" id="RU369061"/>
    </source>
</evidence>
<organism evidence="10">
    <name type="scientific">Methylobacterium bullatum</name>
    <dbReference type="NCBI Taxonomy" id="570505"/>
    <lineage>
        <taxon>Bacteria</taxon>
        <taxon>Pseudomonadati</taxon>
        <taxon>Pseudomonadota</taxon>
        <taxon>Alphaproteobacteria</taxon>
        <taxon>Hyphomicrobiales</taxon>
        <taxon>Methylobacteriaceae</taxon>
        <taxon>Methylobacterium</taxon>
    </lineage>
</organism>
<dbReference type="GO" id="GO:0008662">
    <property type="term" value="F:1-phosphofructokinase activity"/>
    <property type="evidence" value="ECO:0007669"/>
    <property type="project" value="UniProtKB-UniRule"/>
</dbReference>
<evidence type="ECO:0000256" key="3">
    <source>
        <dbReference type="ARBA" id="ARBA00022741"/>
    </source>
</evidence>
<dbReference type="SUPFAM" id="SSF53613">
    <property type="entry name" value="Ribokinase-like"/>
    <property type="match status" value="1"/>
</dbReference>
<dbReference type="GO" id="GO:0005829">
    <property type="term" value="C:cytosol"/>
    <property type="evidence" value="ECO:0007669"/>
    <property type="project" value="TreeGrafter"/>
</dbReference>
<dbReference type="GO" id="GO:0016052">
    <property type="term" value="P:carbohydrate catabolic process"/>
    <property type="evidence" value="ECO:0007669"/>
    <property type="project" value="UniProtKB-ARBA"/>
</dbReference>
<dbReference type="NCBIfam" id="TIGR03168">
    <property type="entry name" value="1-PFK"/>
    <property type="match status" value="1"/>
</dbReference>
<comment type="similarity">
    <text evidence="1 7 8">Belongs to the carbohydrate kinase PfkB family.</text>
</comment>
<dbReference type="PROSITE" id="PS00583">
    <property type="entry name" value="PFKB_KINASES_1"/>
    <property type="match status" value="1"/>
</dbReference>
<dbReference type="GO" id="GO:0005524">
    <property type="term" value="F:ATP binding"/>
    <property type="evidence" value="ECO:0007669"/>
    <property type="project" value="UniProtKB-UniRule"/>
</dbReference>
<dbReference type="PROSITE" id="PS00584">
    <property type="entry name" value="PFKB_KINASES_2"/>
    <property type="match status" value="1"/>
</dbReference>
<dbReference type="InterPro" id="IPR029056">
    <property type="entry name" value="Ribokinase-like"/>
</dbReference>
<keyword evidence="4 8" id="KW-0418">Kinase</keyword>
<keyword evidence="3 8" id="KW-0547">Nucleotide-binding</keyword>
<keyword evidence="5 8" id="KW-0067">ATP-binding</keyword>
<comment type="catalytic activity">
    <reaction evidence="6 8">
        <text>beta-D-fructose 1-phosphate + ATP = beta-D-fructose 1,6-bisphosphate + ADP + H(+)</text>
        <dbReference type="Rhea" id="RHEA:14213"/>
        <dbReference type="ChEBI" id="CHEBI:15378"/>
        <dbReference type="ChEBI" id="CHEBI:30616"/>
        <dbReference type="ChEBI" id="CHEBI:32966"/>
        <dbReference type="ChEBI" id="CHEBI:138881"/>
        <dbReference type="ChEBI" id="CHEBI:456216"/>
        <dbReference type="EC" id="2.7.1.56"/>
    </reaction>
</comment>
<gene>
    <name evidence="10" type="primary">lacC</name>
    <name evidence="10" type="ORF">MBUL_00087</name>
</gene>
<protein>
    <recommendedName>
        <fullName evidence="7">Phosphofructokinase</fullName>
    </recommendedName>
</protein>
<proteinExistence type="inferred from homology"/>
<dbReference type="NCBIfam" id="TIGR03828">
    <property type="entry name" value="pfkB"/>
    <property type="match status" value="1"/>
</dbReference>
<dbReference type="EMBL" id="LR743504">
    <property type="protein sequence ID" value="CAA2099318.1"/>
    <property type="molecule type" value="Genomic_DNA"/>
</dbReference>
<evidence type="ECO:0000256" key="5">
    <source>
        <dbReference type="ARBA" id="ARBA00022840"/>
    </source>
</evidence>
<dbReference type="PANTHER" id="PTHR46566:SF5">
    <property type="entry name" value="1-PHOSPHOFRUCTOKINASE"/>
    <property type="match status" value="1"/>
</dbReference>
<name>A0A679IRU8_9HYPH</name>
<evidence type="ECO:0000256" key="6">
    <source>
        <dbReference type="ARBA" id="ARBA00047745"/>
    </source>
</evidence>
<accession>A0A679IRU8</accession>
<reference evidence="10" key="1">
    <citation type="submission" date="2019-12" db="EMBL/GenBank/DDBJ databases">
        <authorList>
            <person name="Cremers G."/>
        </authorList>
    </citation>
    <scope>NUCLEOTIDE SEQUENCE</scope>
    <source>
        <strain evidence="10">Mbul1</strain>
    </source>
</reference>
<evidence type="ECO:0000256" key="2">
    <source>
        <dbReference type="ARBA" id="ARBA00022679"/>
    </source>
</evidence>
<evidence type="ECO:0000256" key="1">
    <source>
        <dbReference type="ARBA" id="ARBA00010688"/>
    </source>
</evidence>
<dbReference type="InterPro" id="IPR017583">
    <property type="entry name" value="Tagatose/fructose_Pkinase"/>
</dbReference>
<dbReference type="FunFam" id="3.40.1190.20:FF:000001">
    <property type="entry name" value="Phosphofructokinase"/>
    <property type="match status" value="1"/>
</dbReference>
<evidence type="ECO:0000259" key="9">
    <source>
        <dbReference type="Pfam" id="PF00294"/>
    </source>
</evidence>
<comment type="function">
    <text evidence="8">Catalyzes the ATP-dependent phosphorylation of fructose-l-phosphate to fructose-l,6-bisphosphate.</text>
</comment>
<dbReference type="InterPro" id="IPR022463">
    <property type="entry name" value="1-PFruKinase"/>
</dbReference>
<evidence type="ECO:0000256" key="7">
    <source>
        <dbReference type="PIRNR" id="PIRNR000535"/>
    </source>
</evidence>
<dbReference type="PIRSF" id="PIRSF000535">
    <property type="entry name" value="1PFK/6PFK/LacC"/>
    <property type="match status" value="1"/>
</dbReference>
<evidence type="ECO:0000313" key="10">
    <source>
        <dbReference type="EMBL" id="CAA2099318.1"/>
    </source>
</evidence>
<feature type="domain" description="Carbohydrate kinase PfkB" evidence="9">
    <location>
        <begin position="9"/>
        <end position="297"/>
    </location>
</feature>
<keyword evidence="2 7" id="KW-0808">Transferase</keyword>
<dbReference type="InterPro" id="IPR002173">
    <property type="entry name" value="Carboh/pur_kinase_PfkB_CS"/>
</dbReference>